<proteinExistence type="predicted"/>
<evidence type="ECO:0000313" key="1">
    <source>
        <dbReference type="EMBL" id="KAF0902886.1"/>
    </source>
</evidence>
<keyword evidence="2" id="KW-1185">Reference proteome</keyword>
<gene>
    <name evidence="1" type="ORF">E2562_019177</name>
</gene>
<accession>A0A6G1CRU9</accession>
<dbReference type="Proteomes" id="UP000479710">
    <property type="component" value="Unassembled WGS sequence"/>
</dbReference>
<dbReference type="AlphaFoldDB" id="A0A6G1CRU9"/>
<organism evidence="1 2">
    <name type="scientific">Oryza meyeriana var. granulata</name>
    <dbReference type="NCBI Taxonomy" id="110450"/>
    <lineage>
        <taxon>Eukaryota</taxon>
        <taxon>Viridiplantae</taxon>
        <taxon>Streptophyta</taxon>
        <taxon>Embryophyta</taxon>
        <taxon>Tracheophyta</taxon>
        <taxon>Spermatophyta</taxon>
        <taxon>Magnoliopsida</taxon>
        <taxon>Liliopsida</taxon>
        <taxon>Poales</taxon>
        <taxon>Poaceae</taxon>
        <taxon>BOP clade</taxon>
        <taxon>Oryzoideae</taxon>
        <taxon>Oryzeae</taxon>
        <taxon>Oryzinae</taxon>
        <taxon>Oryza</taxon>
        <taxon>Oryza meyeriana</taxon>
    </lineage>
</organism>
<comment type="caution">
    <text evidence="1">The sequence shown here is derived from an EMBL/GenBank/DDBJ whole genome shotgun (WGS) entry which is preliminary data.</text>
</comment>
<evidence type="ECO:0000313" key="2">
    <source>
        <dbReference type="Proteomes" id="UP000479710"/>
    </source>
</evidence>
<protein>
    <submittedName>
        <fullName evidence="1">Uncharacterized protein</fullName>
    </submittedName>
</protein>
<sequence length="101" mass="10423">MGRRSISSVAVGARALLMCPPRSEVQPPMWPIGLYSSATAFSGSEPLSSTPPPPSSSVVGTRCLRCAVSGAAFARWIGLQSIRLLGLTPPLGSQSRAVAAE</sequence>
<reference evidence="1 2" key="1">
    <citation type="submission" date="2019-11" db="EMBL/GenBank/DDBJ databases">
        <title>Whole genome sequence of Oryza granulata.</title>
        <authorList>
            <person name="Li W."/>
        </authorList>
    </citation>
    <scope>NUCLEOTIDE SEQUENCE [LARGE SCALE GENOMIC DNA]</scope>
    <source>
        <strain evidence="2">cv. Menghai</strain>
        <tissue evidence="1">Leaf</tissue>
    </source>
</reference>
<name>A0A6G1CRU9_9ORYZ</name>
<dbReference type="EMBL" id="SPHZ02000008">
    <property type="protein sequence ID" value="KAF0902886.1"/>
    <property type="molecule type" value="Genomic_DNA"/>
</dbReference>